<evidence type="ECO:0000313" key="2">
    <source>
        <dbReference type="EMBL" id="KAL1632747.1"/>
    </source>
</evidence>
<dbReference type="Proteomes" id="UP001521116">
    <property type="component" value="Unassembled WGS sequence"/>
</dbReference>
<dbReference type="CDD" id="cd02440">
    <property type="entry name" value="AdoMet_MTases"/>
    <property type="match status" value="1"/>
</dbReference>
<evidence type="ECO:0008006" key="4">
    <source>
        <dbReference type="Google" id="ProtNLM"/>
    </source>
</evidence>
<dbReference type="Gene3D" id="3.40.50.150">
    <property type="entry name" value="Vaccinia Virus protein VP39"/>
    <property type="match status" value="1"/>
</dbReference>
<accession>A0ABR3T028</accession>
<dbReference type="Pfam" id="PF13489">
    <property type="entry name" value="Methyltransf_23"/>
    <property type="match status" value="1"/>
</dbReference>
<evidence type="ECO:0000313" key="3">
    <source>
        <dbReference type="Proteomes" id="UP001521116"/>
    </source>
</evidence>
<evidence type="ECO:0000256" key="1">
    <source>
        <dbReference type="SAM" id="MobiDB-lite"/>
    </source>
</evidence>
<keyword evidence="3" id="KW-1185">Reference proteome</keyword>
<dbReference type="InterPro" id="IPR029063">
    <property type="entry name" value="SAM-dependent_MTases_sf"/>
</dbReference>
<name>A0ABR3T028_9PEZI</name>
<feature type="region of interest" description="Disordered" evidence="1">
    <location>
        <begin position="1"/>
        <end position="72"/>
    </location>
</feature>
<reference evidence="2 3" key="1">
    <citation type="submission" date="2024-02" db="EMBL/GenBank/DDBJ databases">
        <title>De novo assembly and annotation of 12 fungi associated with fruit tree decline syndrome in Ontario, Canada.</title>
        <authorList>
            <person name="Sulman M."/>
            <person name="Ellouze W."/>
            <person name="Ilyukhin E."/>
        </authorList>
    </citation>
    <scope>NUCLEOTIDE SEQUENCE [LARGE SCALE GENOMIC DNA]</scope>
    <source>
        <strain evidence="2 3">M1-105</strain>
    </source>
</reference>
<dbReference type="PANTHER" id="PTHR43591:SF24">
    <property type="entry name" value="2-METHOXY-6-POLYPRENYL-1,4-BENZOQUINOL METHYLASE, MITOCHONDRIAL"/>
    <property type="match status" value="1"/>
</dbReference>
<gene>
    <name evidence="2" type="ORF">SLS56_003444</name>
</gene>
<organism evidence="2 3">
    <name type="scientific">Neofusicoccum ribis</name>
    <dbReference type="NCBI Taxonomy" id="45134"/>
    <lineage>
        <taxon>Eukaryota</taxon>
        <taxon>Fungi</taxon>
        <taxon>Dikarya</taxon>
        <taxon>Ascomycota</taxon>
        <taxon>Pezizomycotina</taxon>
        <taxon>Dothideomycetes</taxon>
        <taxon>Dothideomycetes incertae sedis</taxon>
        <taxon>Botryosphaeriales</taxon>
        <taxon>Botryosphaeriaceae</taxon>
        <taxon>Neofusicoccum</taxon>
    </lineage>
</organism>
<dbReference type="SUPFAM" id="SSF53335">
    <property type="entry name" value="S-adenosyl-L-methionine-dependent methyltransferases"/>
    <property type="match status" value="1"/>
</dbReference>
<feature type="compositionally biased region" description="Acidic residues" evidence="1">
    <location>
        <begin position="39"/>
        <end position="48"/>
    </location>
</feature>
<feature type="compositionally biased region" description="Polar residues" evidence="1">
    <location>
        <begin position="1"/>
        <end position="12"/>
    </location>
</feature>
<dbReference type="EMBL" id="JAJVDC020000027">
    <property type="protein sequence ID" value="KAL1632747.1"/>
    <property type="molecule type" value="Genomic_DNA"/>
</dbReference>
<dbReference type="PANTHER" id="PTHR43591">
    <property type="entry name" value="METHYLTRANSFERASE"/>
    <property type="match status" value="1"/>
</dbReference>
<protein>
    <recommendedName>
        <fullName evidence="4">Methyltransferase</fullName>
    </recommendedName>
</protein>
<feature type="compositionally biased region" description="Polar residues" evidence="1">
    <location>
        <begin position="53"/>
        <end position="72"/>
    </location>
</feature>
<comment type="caution">
    <text evidence="2">The sequence shown here is derived from an EMBL/GenBank/DDBJ whole genome shotgun (WGS) entry which is preliminary data.</text>
</comment>
<sequence>MVASSPRSNLSSPGGAAQATAEEVAAAAAEQARTQIEAAQDDDDDLASEAESGYSSDDGNGSETTSVSSSVRDYNFENGRRYHKYCEGRYVFPNDEQEQDREDMKHAMTVAVCGDKLHFAPIGAHPGRILDLGTGTGIWCVDMGDMYPSAEVIGVDLSPIQPNFVPPNVRFLVDDIESEWVYGAPFDLIHVRAMAPAIRDWPRVLGSALDWLKPGAYVELQELDFFPQSDDGSMPPDWPYALYMAAVRQGLQNFGNDFHVAQRVAGKLRDAGFVNVTEQTIKVPLGAWAKNPLLRTAGLYMQAAVIDAFNMAINGPLTKGLGWSKEEAEVFVAAARKAVRNPKVHAYYTLYMVYGQKPGPGVS</sequence>
<feature type="compositionally biased region" description="Low complexity" evidence="1">
    <location>
        <begin position="16"/>
        <end position="38"/>
    </location>
</feature>
<proteinExistence type="predicted"/>